<dbReference type="GeneID" id="10030350"/>
<evidence type="ECO:0000313" key="2">
    <source>
        <dbReference type="EMBL" id="EFQ99564.1"/>
    </source>
</evidence>
<evidence type="ECO:0000256" key="1">
    <source>
        <dbReference type="SAM" id="MobiDB-lite"/>
    </source>
</evidence>
<feature type="compositionally biased region" description="Low complexity" evidence="1">
    <location>
        <begin position="89"/>
        <end position="99"/>
    </location>
</feature>
<dbReference type="HOGENOM" id="CLU_2157757_0_0_1"/>
<protein>
    <submittedName>
        <fullName evidence="2">Uncharacterized protein</fullName>
    </submittedName>
</protein>
<dbReference type="InParanoid" id="E4UNA3"/>
<dbReference type="OMA" id="PEHTSCI"/>
<proteinExistence type="predicted"/>
<dbReference type="EMBL" id="DS989823">
    <property type="protein sequence ID" value="EFQ99564.1"/>
    <property type="molecule type" value="Genomic_DNA"/>
</dbReference>
<dbReference type="AlphaFoldDB" id="E4UNA3"/>
<keyword evidence="3" id="KW-1185">Reference proteome</keyword>
<name>E4UNA3_ARTGP</name>
<dbReference type="OrthoDB" id="4506360at2759"/>
<gene>
    <name evidence="2" type="ORF">MGYG_02576</name>
</gene>
<sequence>MAQPQDYRTTIYLDPQHIFCNNGMTFLTCRSCAGNPPREFECKDCNGNGFNTYICDHCQNVSVPDQARIRLFTPGPLAAGSPNLKSLRSSSPEGSINSSGHPPTPRNLGSP</sequence>
<dbReference type="RefSeq" id="XP_003175047.1">
    <property type="nucleotide sequence ID" value="XM_003174999.1"/>
</dbReference>
<dbReference type="eggNOG" id="ENOG502RQ53">
    <property type="taxonomic scope" value="Eukaryota"/>
</dbReference>
<organism evidence="3">
    <name type="scientific">Arthroderma gypseum (strain ATCC MYA-4604 / CBS 118893)</name>
    <name type="common">Microsporum gypseum</name>
    <dbReference type="NCBI Taxonomy" id="535722"/>
    <lineage>
        <taxon>Eukaryota</taxon>
        <taxon>Fungi</taxon>
        <taxon>Dikarya</taxon>
        <taxon>Ascomycota</taxon>
        <taxon>Pezizomycotina</taxon>
        <taxon>Eurotiomycetes</taxon>
        <taxon>Eurotiomycetidae</taxon>
        <taxon>Onygenales</taxon>
        <taxon>Arthrodermataceae</taxon>
        <taxon>Nannizzia</taxon>
    </lineage>
</organism>
<feature type="region of interest" description="Disordered" evidence="1">
    <location>
        <begin position="74"/>
        <end position="111"/>
    </location>
</feature>
<accession>E4UNA3</accession>
<dbReference type="VEuPathDB" id="FungiDB:MGYG_02576"/>
<reference evidence="3" key="1">
    <citation type="journal article" date="2012" name="MBio">
        <title>Comparative genome analysis of Trichophyton rubrum and related dermatophytes reveals candidate genes involved in infection.</title>
        <authorList>
            <person name="Martinez D.A."/>
            <person name="Oliver B.G."/>
            <person name="Graeser Y."/>
            <person name="Goldberg J.M."/>
            <person name="Li W."/>
            <person name="Martinez-Rossi N.M."/>
            <person name="Monod M."/>
            <person name="Shelest E."/>
            <person name="Barton R.C."/>
            <person name="Birch E."/>
            <person name="Brakhage A.A."/>
            <person name="Chen Z."/>
            <person name="Gurr S.J."/>
            <person name="Heiman D."/>
            <person name="Heitman J."/>
            <person name="Kosti I."/>
            <person name="Rossi A."/>
            <person name="Saif S."/>
            <person name="Samalova M."/>
            <person name="Saunders C.W."/>
            <person name="Shea T."/>
            <person name="Summerbell R.C."/>
            <person name="Xu J."/>
            <person name="Young S."/>
            <person name="Zeng Q."/>
            <person name="Birren B.W."/>
            <person name="Cuomo C.A."/>
            <person name="White T.C."/>
        </authorList>
    </citation>
    <scope>NUCLEOTIDE SEQUENCE [LARGE SCALE GENOMIC DNA]</scope>
    <source>
        <strain evidence="3">ATCC MYA-4604 / CBS 118893</strain>
    </source>
</reference>
<dbReference type="Proteomes" id="UP000002669">
    <property type="component" value="Unassembled WGS sequence"/>
</dbReference>
<evidence type="ECO:0000313" key="3">
    <source>
        <dbReference type="Proteomes" id="UP000002669"/>
    </source>
</evidence>